<keyword evidence="2" id="KW-1185">Reference proteome</keyword>
<reference evidence="1" key="1">
    <citation type="submission" date="2023-10" db="EMBL/GenBank/DDBJ databases">
        <authorList>
            <person name="Chen Y."/>
            <person name="Shah S."/>
            <person name="Dougan E. K."/>
            <person name="Thang M."/>
            <person name="Chan C."/>
        </authorList>
    </citation>
    <scope>NUCLEOTIDE SEQUENCE [LARGE SCALE GENOMIC DNA]</scope>
</reference>
<gene>
    <name evidence="1" type="ORF">PCOR1329_LOCUS2563</name>
</gene>
<dbReference type="Proteomes" id="UP001189429">
    <property type="component" value="Unassembled WGS sequence"/>
</dbReference>
<name>A0ABN9PKD5_9DINO</name>
<proteinExistence type="predicted"/>
<sequence length="135" mass="14603">VSVQIPEPTAFVLVSSMPWGPNEKQDGADVDLAVLEIFDTGFAELLQEARRVHGLVRKQGEQRNSENSVRSCGRLCSCRCFFLQEPASDNTQPFALGVGLAADSNLAKARAVHAAEIRSEILTEAMFKKAPASVS</sequence>
<evidence type="ECO:0000313" key="1">
    <source>
        <dbReference type="EMBL" id="CAK0791759.1"/>
    </source>
</evidence>
<feature type="non-terminal residue" evidence="1">
    <location>
        <position position="1"/>
    </location>
</feature>
<protein>
    <submittedName>
        <fullName evidence="1">Uncharacterized protein</fullName>
    </submittedName>
</protein>
<evidence type="ECO:0000313" key="2">
    <source>
        <dbReference type="Proteomes" id="UP001189429"/>
    </source>
</evidence>
<dbReference type="EMBL" id="CAUYUJ010000651">
    <property type="protein sequence ID" value="CAK0791759.1"/>
    <property type="molecule type" value="Genomic_DNA"/>
</dbReference>
<organism evidence="1 2">
    <name type="scientific">Prorocentrum cordatum</name>
    <dbReference type="NCBI Taxonomy" id="2364126"/>
    <lineage>
        <taxon>Eukaryota</taxon>
        <taxon>Sar</taxon>
        <taxon>Alveolata</taxon>
        <taxon>Dinophyceae</taxon>
        <taxon>Prorocentrales</taxon>
        <taxon>Prorocentraceae</taxon>
        <taxon>Prorocentrum</taxon>
    </lineage>
</organism>
<comment type="caution">
    <text evidence="1">The sequence shown here is derived from an EMBL/GenBank/DDBJ whole genome shotgun (WGS) entry which is preliminary data.</text>
</comment>
<accession>A0ABN9PKD5</accession>